<accession>A0AAV4FZ07</accession>
<protein>
    <submittedName>
        <fullName evidence="1">Uncharacterized protein</fullName>
    </submittedName>
</protein>
<evidence type="ECO:0000313" key="2">
    <source>
        <dbReference type="Proteomes" id="UP000762676"/>
    </source>
</evidence>
<gene>
    <name evidence="1" type="ORF">ElyMa_000527200</name>
</gene>
<dbReference type="EMBL" id="BMAT01001011">
    <property type="protein sequence ID" value="GFR78176.1"/>
    <property type="molecule type" value="Genomic_DNA"/>
</dbReference>
<organism evidence="1 2">
    <name type="scientific">Elysia marginata</name>
    <dbReference type="NCBI Taxonomy" id="1093978"/>
    <lineage>
        <taxon>Eukaryota</taxon>
        <taxon>Metazoa</taxon>
        <taxon>Spiralia</taxon>
        <taxon>Lophotrochozoa</taxon>
        <taxon>Mollusca</taxon>
        <taxon>Gastropoda</taxon>
        <taxon>Heterobranchia</taxon>
        <taxon>Euthyneura</taxon>
        <taxon>Panpulmonata</taxon>
        <taxon>Sacoglossa</taxon>
        <taxon>Placobranchoidea</taxon>
        <taxon>Plakobranchidae</taxon>
        <taxon>Elysia</taxon>
    </lineage>
</organism>
<sequence>MLASISFTKFQIQCTTSPFNVSVNIIYQISDSAHNFTVQEDSPPTSLYNSQHNDYNNYHHHHHDYSSSSGDYTEHHYVNRQTAAAAAALPAAVPIYHVHSRSSPRRLLYHEDHLFVVD</sequence>
<dbReference type="Proteomes" id="UP000762676">
    <property type="component" value="Unassembled WGS sequence"/>
</dbReference>
<name>A0AAV4FZ07_9GAST</name>
<keyword evidence="2" id="KW-1185">Reference proteome</keyword>
<proteinExistence type="predicted"/>
<evidence type="ECO:0000313" key="1">
    <source>
        <dbReference type="EMBL" id="GFR78176.1"/>
    </source>
</evidence>
<dbReference type="AlphaFoldDB" id="A0AAV4FZ07"/>
<comment type="caution">
    <text evidence="1">The sequence shown here is derived from an EMBL/GenBank/DDBJ whole genome shotgun (WGS) entry which is preliminary data.</text>
</comment>
<reference evidence="1 2" key="1">
    <citation type="journal article" date="2021" name="Elife">
        <title>Chloroplast acquisition without the gene transfer in kleptoplastic sea slugs, Plakobranchus ocellatus.</title>
        <authorList>
            <person name="Maeda T."/>
            <person name="Takahashi S."/>
            <person name="Yoshida T."/>
            <person name="Shimamura S."/>
            <person name="Takaki Y."/>
            <person name="Nagai Y."/>
            <person name="Toyoda A."/>
            <person name="Suzuki Y."/>
            <person name="Arimoto A."/>
            <person name="Ishii H."/>
            <person name="Satoh N."/>
            <person name="Nishiyama T."/>
            <person name="Hasebe M."/>
            <person name="Maruyama T."/>
            <person name="Minagawa J."/>
            <person name="Obokata J."/>
            <person name="Shigenobu S."/>
        </authorList>
    </citation>
    <scope>NUCLEOTIDE SEQUENCE [LARGE SCALE GENOMIC DNA]</scope>
</reference>